<dbReference type="OrthoDB" id="9779418at2"/>
<dbReference type="Proteomes" id="UP000199668">
    <property type="component" value="Unassembled WGS sequence"/>
</dbReference>
<organism evidence="1 2">
    <name type="scientific">Salibacterium qingdaonense</name>
    <dbReference type="NCBI Taxonomy" id="266892"/>
    <lineage>
        <taxon>Bacteria</taxon>
        <taxon>Bacillati</taxon>
        <taxon>Bacillota</taxon>
        <taxon>Bacilli</taxon>
        <taxon>Bacillales</taxon>
        <taxon>Bacillaceae</taxon>
    </lineage>
</organism>
<dbReference type="AlphaFoldDB" id="A0A1I4N9K0"/>
<evidence type="ECO:0000313" key="1">
    <source>
        <dbReference type="EMBL" id="SFM12055.1"/>
    </source>
</evidence>
<dbReference type="RefSeq" id="WP_090927306.1">
    <property type="nucleotide sequence ID" value="NZ_FOTY01000016.1"/>
</dbReference>
<dbReference type="STRING" id="266892.SAMN04488054_11614"/>
<gene>
    <name evidence="1" type="ORF">SAMN04488054_11614</name>
</gene>
<protein>
    <submittedName>
        <fullName evidence="1">Type I phosphodiesterase / nucleotide pyrophosphatase</fullName>
    </submittedName>
</protein>
<sequence>MKEQKVIVFGVDGLIPELVYKFAEEGHLPNMNKMLKEGVDAALLPYISTWGDVNWVSFLAGQPPGDSWKGQNVSKENEKNLLGRMEEENKQAALVHFPQTLSTEGTSHFCFAPYYANPSFEAAPSAVYTTNPGKWPEKRVNEFLGWPPVGTLAHHIKSNRFPVEKTDEGWVFSISLRSGGQAVITVKPFTQDKVIMMLPGSRSVEINFNEWSEWVTLPLEDGTNGMTRFKLVHYDRENQEMDLLQSQITIEGGLSNDAELEGYLLNRCGPFISNWTVTASPEEKYHETSFEEGKYQAMWLAEAALGLLEEKDYHLFATVFRLNDETHHTSLGKYDPASPFYTPEEAPLYEENMRKSYEVLDQAVGKILKDKQEDTTLIVASDHGDVPNHYFCDVHKRLEECGLCVLDEEGKQVQSESKAYLKDERGGMEVFVNLQGREQNGIVPPEEYEEVQNAIFRTLAAWCHSTGKKTLPVTALTIKKQDAAIIGYWGADVGDVIFAYNKGFVWGKNNKDVTAPVSGPGANHGPQIPTASTNHSSNLGIAMFYGTSVNSSFPSAHNDAPFSMAQAGQTIAKLLKVDKRDTLDTKVLKHPIF</sequence>
<keyword evidence="2" id="KW-1185">Reference proteome</keyword>
<proteinExistence type="predicted"/>
<dbReference type="EMBL" id="FOTY01000016">
    <property type="protein sequence ID" value="SFM12055.1"/>
    <property type="molecule type" value="Genomic_DNA"/>
</dbReference>
<dbReference type="Pfam" id="PF01663">
    <property type="entry name" value="Phosphodiest"/>
    <property type="match status" value="2"/>
</dbReference>
<dbReference type="InterPro" id="IPR002591">
    <property type="entry name" value="Phosphodiest/P_Trfase"/>
</dbReference>
<dbReference type="InterPro" id="IPR017850">
    <property type="entry name" value="Alkaline_phosphatase_core_sf"/>
</dbReference>
<dbReference type="Gene3D" id="3.40.720.10">
    <property type="entry name" value="Alkaline Phosphatase, subunit A"/>
    <property type="match status" value="2"/>
</dbReference>
<accession>A0A1I4N9K0</accession>
<name>A0A1I4N9K0_9BACI</name>
<reference evidence="1 2" key="1">
    <citation type="submission" date="2016-10" db="EMBL/GenBank/DDBJ databases">
        <authorList>
            <person name="de Groot N.N."/>
        </authorList>
    </citation>
    <scope>NUCLEOTIDE SEQUENCE [LARGE SCALE GENOMIC DNA]</scope>
    <source>
        <strain evidence="1 2">CGMCC 1.6134</strain>
    </source>
</reference>
<evidence type="ECO:0000313" key="2">
    <source>
        <dbReference type="Proteomes" id="UP000199668"/>
    </source>
</evidence>
<dbReference type="SUPFAM" id="SSF53649">
    <property type="entry name" value="Alkaline phosphatase-like"/>
    <property type="match status" value="1"/>
</dbReference>